<evidence type="ECO:0000313" key="4">
    <source>
        <dbReference type="Proteomes" id="UP000072605"/>
    </source>
</evidence>
<keyword evidence="3" id="KW-0808">Transferase</keyword>
<keyword evidence="3" id="KW-0012">Acyltransferase</keyword>
<sequence length="147" mass="16559">MMEVQIITAEEVIPLRHDVLRPHQPREACIYPDDALASTFHLGGIKAQQIVAIGSFSEQSHAQAPGATYQLRGMASSEDVRGEGYGRALIEEARRLLKERQVTAWWCNARVTALPFYERLGLERVGEPFLIEGIGLHYVMIDRLDDK</sequence>
<dbReference type="PROSITE" id="PS51186">
    <property type="entry name" value="GNAT"/>
    <property type="match status" value="1"/>
</dbReference>
<dbReference type="RefSeq" id="WP_041255011.1">
    <property type="nucleotide sequence ID" value="NZ_FMYN01000002.1"/>
</dbReference>
<evidence type="ECO:0000313" key="2">
    <source>
        <dbReference type="EMBL" id="KTR28627.1"/>
    </source>
</evidence>
<dbReference type="GO" id="GO:0016747">
    <property type="term" value="F:acyltransferase activity, transferring groups other than amino-acyl groups"/>
    <property type="evidence" value="ECO:0007669"/>
    <property type="project" value="InterPro"/>
</dbReference>
<accession>A0AAW3MFQ0</accession>
<evidence type="ECO:0000259" key="1">
    <source>
        <dbReference type="PROSITE" id="PS51186"/>
    </source>
</evidence>
<evidence type="ECO:0000313" key="5">
    <source>
        <dbReference type="Proteomes" id="UP001387110"/>
    </source>
</evidence>
<evidence type="ECO:0000313" key="3">
    <source>
        <dbReference type="EMBL" id="MEI4462352.1"/>
    </source>
</evidence>
<gene>
    <name evidence="2" type="ORF">RSA11_00705</name>
    <name evidence="3" type="ORF">SZL87_07965</name>
</gene>
<dbReference type="CDD" id="cd04301">
    <property type="entry name" value="NAT_SF"/>
    <property type="match status" value="1"/>
</dbReference>
<dbReference type="GeneID" id="90835951"/>
<feature type="domain" description="N-acetyltransferase" evidence="1">
    <location>
        <begin position="1"/>
        <end position="145"/>
    </location>
</feature>
<dbReference type="EMBL" id="JBAWKY010000002">
    <property type="protein sequence ID" value="MEI4462352.1"/>
    <property type="molecule type" value="Genomic_DNA"/>
</dbReference>
<name>A0AAW3MFQ0_9BACL</name>
<dbReference type="AlphaFoldDB" id="A0AAW3MFQ0"/>
<dbReference type="Proteomes" id="UP000072605">
    <property type="component" value="Unassembled WGS sequence"/>
</dbReference>
<reference evidence="2 4" key="1">
    <citation type="journal article" date="2016" name="Front. Microbiol.">
        <title>Genomic Resource of Rice Seed Associated Bacteria.</title>
        <authorList>
            <person name="Midha S."/>
            <person name="Bansal K."/>
            <person name="Sharma S."/>
            <person name="Kumar N."/>
            <person name="Patil P.P."/>
            <person name="Chaudhry V."/>
            <person name="Patil P.B."/>
        </authorList>
    </citation>
    <scope>NUCLEOTIDE SEQUENCE [LARGE SCALE GENOMIC DNA]</scope>
    <source>
        <strain evidence="2 4">RSA11</strain>
    </source>
</reference>
<dbReference type="Gene3D" id="3.40.630.30">
    <property type="match status" value="1"/>
</dbReference>
<dbReference type="InterPro" id="IPR000182">
    <property type="entry name" value="GNAT_dom"/>
</dbReference>
<proteinExistence type="predicted"/>
<reference evidence="3 5" key="2">
    <citation type="submission" date="2023-12" db="EMBL/GenBank/DDBJ databases">
        <authorList>
            <person name="Easwaran N."/>
            <person name="Lazarus H.P.S."/>
        </authorList>
    </citation>
    <scope>NUCLEOTIDE SEQUENCE [LARGE SCALE GENOMIC DNA]</scope>
    <source>
        <strain evidence="3 5">VIT-2023</strain>
    </source>
</reference>
<comment type="caution">
    <text evidence="2">The sequence shown here is derived from an EMBL/GenBank/DDBJ whole genome shotgun (WGS) entry which is preliminary data.</text>
</comment>
<dbReference type="EC" id="2.3.1.-" evidence="3"/>
<protein>
    <submittedName>
        <fullName evidence="2">GCN5 family acetyltransferase</fullName>
    </submittedName>
    <submittedName>
        <fullName evidence="3">GNAT family N-acetyltransferase</fullName>
        <ecNumber evidence="3">2.3.1.-</ecNumber>
    </submittedName>
</protein>
<keyword evidence="5" id="KW-1185">Reference proteome</keyword>
<dbReference type="Proteomes" id="UP001387110">
    <property type="component" value="Unassembled WGS sequence"/>
</dbReference>
<organism evidence="2 4">
    <name type="scientific">Exiguobacterium indicum</name>
    <dbReference type="NCBI Taxonomy" id="296995"/>
    <lineage>
        <taxon>Bacteria</taxon>
        <taxon>Bacillati</taxon>
        <taxon>Bacillota</taxon>
        <taxon>Bacilli</taxon>
        <taxon>Bacillales</taxon>
        <taxon>Bacillales Family XII. Incertae Sedis</taxon>
        <taxon>Exiguobacterium</taxon>
    </lineage>
</organism>
<dbReference type="Pfam" id="PF00583">
    <property type="entry name" value="Acetyltransf_1"/>
    <property type="match status" value="1"/>
</dbReference>
<dbReference type="InterPro" id="IPR016181">
    <property type="entry name" value="Acyl_CoA_acyltransferase"/>
</dbReference>
<dbReference type="EMBL" id="LDQV01000003">
    <property type="protein sequence ID" value="KTR28627.1"/>
    <property type="molecule type" value="Genomic_DNA"/>
</dbReference>
<dbReference type="SUPFAM" id="SSF55729">
    <property type="entry name" value="Acyl-CoA N-acyltransferases (Nat)"/>
    <property type="match status" value="1"/>
</dbReference>